<organism evidence="2 3">
    <name type="scientific">Cannabis sativa</name>
    <name type="common">Hemp</name>
    <name type="synonym">Marijuana</name>
    <dbReference type="NCBI Taxonomy" id="3483"/>
    <lineage>
        <taxon>Eukaryota</taxon>
        <taxon>Viridiplantae</taxon>
        <taxon>Streptophyta</taxon>
        <taxon>Embryophyta</taxon>
        <taxon>Tracheophyta</taxon>
        <taxon>Spermatophyta</taxon>
        <taxon>Magnoliopsida</taxon>
        <taxon>eudicotyledons</taxon>
        <taxon>Gunneridae</taxon>
        <taxon>Pentapetalae</taxon>
        <taxon>rosids</taxon>
        <taxon>fabids</taxon>
        <taxon>Rosales</taxon>
        <taxon>Cannabaceae</taxon>
        <taxon>Cannabis</taxon>
    </lineage>
</organism>
<reference evidence="2 3" key="1">
    <citation type="journal article" date="2020" name="bioRxiv">
        <title>Sequence and annotation of 42 cannabis genomes reveals extensive copy number variation in cannabinoid synthesis and pathogen resistance genes.</title>
        <authorList>
            <person name="Mckernan K.J."/>
            <person name="Helbert Y."/>
            <person name="Kane L.T."/>
            <person name="Ebling H."/>
            <person name="Zhang L."/>
            <person name="Liu B."/>
            <person name="Eaton Z."/>
            <person name="Mclaughlin S."/>
            <person name="Kingan S."/>
            <person name="Baybayan P."/>
            <person name="Concepcion G."/>
            <person name="Jordan M."/>
            <person name="Riva A."/>
            <person name="Barbazuk W."/>
            <person name="Harkins T."/>
        </authorList>
    </citation>
    <scope>NUCLEOTIDE SEQUENCE [LARGE SCALE GENOMIC DNA]</scope>
    <source>
        <strain evidence="3">cv. Jamaican Lion 4</strain>
        <tissue evidence="2">Leaf</tissue>
    </source>
</reference>
<dbReference type="Proteomes" id="UP000583929">
    <property type="component" value="Unassembled WGS sequence"/>
</dbReference>
<keyword evidence="3" id="KW-1185">Reference proteome</keyword>
<comment type="caution">
    <text evidence="2">The sequence shown here is derived from an EMBL/GenBank/DDBJ whole genome shotgun (WGS) entry which is preliminary data.</text>
</comment>
<proteinExistence type="predicted"/>
<gene>
    <name evidence="2" type="ORF">G4B88_018632</name>
</gene>
<evidence type="ECO:0000313" key="2">
    <source>
        <dbReference type="EMBL" id="KAF4394482.1"/>
    </source>
</evidence>
<evidence type="ECO:0000256" key="1">
    <source>
        <dbReference type="SAM" id="Phobius"/>
    </source>
</evidence>
<dbReference type="EMBL" id="JAATIQ010000045">
    <property type="protein sequence ID" value="KAF4394482.1"/>
    <property type="molecule type" value="Genomic_DNA"/>
</dbReference>
<name>A0A7J6HGQ1_CANSA</name>
<sequence>MATTRRSNSEVEFHGDHDHHELLLLPPLCEKIPVKNTLNKAINLTTLLLLISILLYRLLHLSEHGYPWLFAFLSESWFTFDFLLSLNTKWTPLDFKTHPQTLLQRYLYYYLLDYI</sequence>
<keyword evidence="1" id="KW-0472">Membrane</keyword>
<keyword evidence="1" id="KW-1133">Transmembrane helix</keyword>
<accession>A0A7J6HGQ1</accession>
<evidence type="ECO:0000313" key="3">
    <source>
        <dbReference type="Proteomes" id="UP000583929"/>
    </source>
</evidence>
<dbReference type="AlphaFoldDB" id="A0A7J6HGQ1"/>
<feature type="transmembrane region" description="Helical" evidence="1">
    <location>
        <begin position="41"/>
        <end position="59"/>
    </location>
</feature>
<protein>
    <submittedName>
        <fullName evidence="2">Uncharacterized protein</fullName>
    </submittedName>
</protein>
<keyword evidence="1" id="KW-0812">Transmembrane</keyword>